<reference evidence="2 3" key="1">
    <citation type="submission" date="2015-03" db="EMBL/GenBank/DDBJ databases">
        <authorList>
            <person name="Krishnan R."/>
            <person name="Midha S."/>
            <person name="Patil P.B."/>
            <person name="Rameshkumar N."/>
        </authorList>
    </citation>
    <scope>NUCLEOTIDE SEQUENCE [LARGE SCALE GENOMIC DNA]</scope>
    <source>
        <strain evidence="2 3">L1E11</strain>
    </source>
</reference>
<feature type="signal peptide" evidence="1">
    <location>
        <begin position="1"/>
        <end position="24"/>
    </location>
</feature>
<sequence>MSFLINTLLAACLLLTGAVSCSQANSDYPEPLPGYTKTKPEDQGIMGPFHITEEWQTFKFNKPMQINRIGIQNIHIGLNSDKYSSSDYWHLYHTPGFNAGDPLPKEKYRGNGIRDRSTGILIEPDIELLGDNNSVVTLSLAGSQYWPTGATSIICGILPADLTNLTPIYYPEKIKVFTAFRIRSNQSFDVDYFLWRMDHYPGQH</sequence>
<protein>
    <submittedName>
        <fullName evidence="2">Uncharacterized protein</fullName>
    </submittedName>
</protein>
<comment type="caution">
    <text evidence="2">The sequence shown here is derived from an EMBL/GenBank/DDBJ whole genome shotgun (WGS) entry which is preliminary data.</text>
</comment>
<accession>A0ABX5LWU1</accession>
<feature type="chain" id="PRO_5046562254" evidence="1">
    <location>
        <begin position="25"/>
        <end position="204"/>
    </location>
</feature>
<evidence type="ECO:0000256" key="1">
    <source>
        <dbReference type="SAM" id="SignalP"/>
    </source>
</evidence>
<dbReference type="Proteomes" id="UP000248090">
    <property type="component" value="Unassembled WGS sequence"/>
</dbReference>
<dbReference type="RefSeq" id="WP_110187428.1">
    <property type="nucleotide sequence ID" value="NZ_CP177354.1"/>
</dbReference>
<proteinExistence type="predicted"/>
<evidence type="ECO:0000313" key="3">
    <source>
        <dbReference type="Proteomes" id="UP000248090"/>
    </source>
</evidence>
<gene>
    <name evidence="2" type="ORF">WH50_11425</name>
</gene>
<dbReference type="EMBL" id="LAPT01000048">
    <property type="protein sequence ID" value="PXF31132.1"/>
    <property type="molecule type" value="Genomic_DNA"/>
</dbReference>
<evidence type="ECO:0000313" key="2">
    <source>
        <dbReference type="EMBL" id="PXF31132.1"/>
    </source>
</evidence>
<organism evidence="2 3">
    <name type="scientific">Pokkaliibacter plantistimulans</name>
    <dbReference type="NCBI Taxonomy" id="1635171"/>
    <lineage>
        <taxon>Bacteria</taxon>
        <taxon>Pseudomonadati</taxon>
        <taxon>Pseudomonadota</taxon>
        <taxon>Gammaproteobacteria</taxon>
        <taxon>Oceanospirillales</taxon>
        <taxon>Balneatrichaceae</taxon>
        <taxon>Pokkaliibacter</taxon>
    </lineage>
</organism>
<keyword evidence="3" id="KW-1185">Reference proteome</keyword>
<name>A0ABX5LWU1_9GAMM</name>
<keyword evidence="1" id="KW-0732">Signal</keyword>